<evidence type="ECO:0000256" key="3">
    <source>
        <dbReference type="ARBA" id="ARBA00022448"/>
    </source>
</evidence>
<keyword evidence="14" id="KW-1185">Reference proteome</keyword>
<feature type="transmembrane region" description="Helical" evidence="12">
    <location>
        <begin position="77"/>
        <end position="96"/>
    </location>
</feature>
<name>A0A100HMX1_9DEIO</name>
<evidence type="ECO:0000313" key="13">
    <source>
        <dbReference type="EMBL" id="GAQ23676.1"/>
    </source>
</evidence>
<keyword evidence="10" id="KW-0143">Chaperone</keyword>
<evidence type="ECO:0000256" key="9">
    <source>
        <dbReference type="ARBA" id="ARBA00023157"/>
    </source>
</evidence>
<dbReference type="GO" id="GO:0015035">
    <property type="term" value="F:protein-disulfide reductase activity"/>
    <property type="evidence" value="ECO:0007669"/>
    <property type="project" value="InterPro"/>
</dbReference>
<dbReference type="Proteomes" id="UP000056209">
    <property type="component" value="Unassembled WGS sequence"/>
</dbReference>
<evidence type="ECO:0000256" key="10">
    <source>
        <dbReference type="ARBA" id="ARBA00023186"/>
    </source>
</evidence>
<dbReference type="RefSeq" id="WP_236704966.1">
    <property type="nucleotide sequence ID" value="NZ_BCMS01000004.1"/>
</dbReference>
<feature type="transmembrane region" description="Helical" evidence="12">
    <location>
        <begin position="14"/>
        <end position="34"/>
    </location>
</feature>
<evidence type="ECO:0000256" key="11">
    <source>
        <dbReference type="ARBA" id="ARBA00023284"/>
    </source>
</evidence>
<keyword evidence="11" id="KW-0676">Redox-active center</keyword>
<evidence type="ECO:0000256" key="8">
    <source>
        <dbReference type="ARBA" id="ARBA00023136"/>
    </source>
</evidence>
<evidence type="ECO:0000256" key="5">
    <source>
        <dbReference type="ARBA" id="ARBA00022982"/>
    </source>
</evidence>
<comment type="similarity">
    <text evidence="2">Belongs to the DsbB family. BdbC subfamily.</text>
</comment>
<dbReference type="PANTHER" id="PTHR43469">
    <property type="entry name" value="DISULFIDE FORMATION PROTEIN-RELATED"/>
    <property type="match status" value="1"/>
</dbReference>
<dbReference type="EMBL" id="BCMS01000004">
    <property type="protein sequence ID" value="GAQ23676.1"/>
    <property type="molecule type" value="Genomic_DNA"/>
</dbReference>
<gene>
    <name evidence="13" type="ORF">DEIGR_320090</name>
</gene>
<keyword evidence="3" id="KW-0813">Transport</keyword>
<evidence type="ECO:0000256" key="6">
    <source>
        <dbReference type="ARBA" id="ARBA00022989"/>
    </source>
</evidence>
<dbReference type="PANTHER" id="PTHR43469:SF1">
    <property type="entry name" value="SPBETA PROPHAGE-DERIVED DISULFIDE BOND FORMATION PROTEIN B"/>
    <property type="match status" value="1"/>
</dbReference>
<keyword evidence="7" id="KW-0560">Oxidoreductase</keyword>
<keyword evidence="9" id="KW-1015">Disulfide bond</keyword>
<dbReference type="InterPro" id="IPR023380">
    <property type="entry name" value="DsbB-like_sf"/>
</dbReference>
<keyword evidence="6 12" id="KW-1133">Transmembrane helix</keyword>
<dbReference type="InterPro" id="IPR003752">
    <property type="entry name" value="DiS_bond_form_DsbB/BdbC"/>
</dbReference>
<comment type="caution">
    <text evidence="13">The sequence shown here is derived from an EMBL/GenBank/DDBJ whole genome shotgun (WGS) entry which is preliminary data.</text>
</comment>
<feature type="transmembrane region" description="Helical" evidence="12">
    <location>
        <begin position="116"/>
        <end position="138"/>
    </location>
</feature>
<evidence type="ECO:0000256" key="2">
    <source>
        <dbReference type="ARBA" id="ARBA00007602"/>
    </source>
</evidence>
<dbReference type="InterPro" id="IPR012187">
    <property type="entry name" value="Disulphide_bond_form_BdbC"/>
</dbReference>
<accession>A0A100HMX1</accession>
<protein>
    <submittedName>
        <fullName evidence="13">Disulfide bond formation protein DsbB</fullName>
    </submittedName>
</protein>
<keyword evidence="8 12" id="KW-0472">Membrane</keyword>
<dbReference type="AlphaFoldDB" id="A0A100HMX1"/>
<evidence type="ECO:0000256" key="7">
    <source>
        <dbReference type="ARBA" id="ARBA00023002"/>
    </source>
</evidence>
<dbReference type="Pfam" id="PF02600">
    <property type="entry name" value="DsbB"/>
    <property type="match status" value="1"/>
</dbReference>
<keyword evidence="5" id="KW-0249">Electron transport</keyword>
<keyword evidence="4 12" id="KW-0812">Transmembrane</keyword>
<sequence length="146" mass="16115">MVSEMQISSGWRPALPAVAWLQAVIATTGSLYFSEVMHLPPCTLCWYQRLMMYPLVFVLLVGLLTHDPRLRTYGLPFSVTGLLIAAYHNLLYYGVIPEGLTQCAAGVSCTARQIEWLGFITIPLLSLSAFTVITLSLLRAPPRGQS</sequence>
<feature type="transmembrane region" description="Helical" evidence="12">
    <location>
        <begin position="46"/>
        <end position="65"/>
    </location>
</feature>
<dbReference type="PIRSF" id="PIRSF036659">
    <property type="entry name" value="BdbC"/>
    <property type="match status" value="1"/>
</dbReference>
<dbReference type="GO" id="GO:0016020">
    <property type="term" value="C:membrane"/>
    <property type="evidence" value="ECO:0007669"/>
    <property type="project" value="UniProtKB-SubCell"/>
</dbReference>
<proteinExistence type="inferred from homology"/>
<dbReference type="SUPFAM" id="SSF158442">
    <property type="entry name" value="DsbB-like"/>
    <property type="match status" value="1"/>
</dbReference>
<evidence type="ECO:0000256" key="1">
    <source>
        <dbReference type="ARBA" id="ARBA00004141"/>
    </source>
</evidence>
<dbReference type="Gene3D" id="1.20.1550.10">
    <property type="entry name" value="DsbB-like"/>
    <property type="match status" value="1"/>
</dbReference>
<evidence type="ECO:0000256" key="4">
    <source>
        <dbReference type="ARBA" id="ARBA00022692"/>
    </source>
</evidence>
<organism evidence="13 14">
    <name type="scientific">Deinococcus grandis</name>
    <dbReference type="NCBI Taxonomy" id="57498"/>
    <lineage>
        <taxon>Bacteria</taxon>
        <taxon>Thermotogati</taxon>
        <taxon>Deinococcota</taxon>
        <taxon>Deinococci</taxon>
        <taxon>Deinococcales</taxon>
        <taxon>Deinococcaceae</taxon>
        <taxon>Deinococcus</taxon>
    </lineage>
</organism>
<reference evidence="14" key="1">
    <citation type="submission" date="2015-11" db="EMBL/GenBank/DDBJ databases">
        <title>Draft Genome Sequence of the Radioresistant Bacterium Deinococcus grandis, Isolated from Freshwater Fish in Japan.</title>
        <authorList>
            <person name="Satoh K."/>
            <person name="Onodera T."/>
            <person name="Omoso K."/>
            <person name="Takeda-Yano K."/>
            <person name="Katayama T."/>
            <person name="Oono Y."/>
            <person name="Narumi I."/>
        </authorList>
    </citation>
    <scope>NUCLEOTIDE SEQUENCE [LARGE SCALE GENOMIC DNA]</scope>
    <source>
        <strain evidence="14">ATCC 43672</strain>
    </source>
</reference>
<evidence type="ECO:0000256" key="12">
    <source>
        <dbReference type="SAM" id="Phobius"/>
    </source>
</evidence>
<dbReference type="GO" id="GO:0006457">
    <property type="term" value="P:protein folding"/>
    <property type="evidence" value="ECO:0007669"/>
    <property type="project" value="InterPro"/>
</dbReference>
<dbReference type="NCBIfam" id="NF002849">
    <property type="entry name" value="PRK03113.1"/>
    <property type="match status" value="1"/>
</dbReference>
<comment type="subcellular location">
    <subcellularLocation>
        <location evidence="1">Membrane</location>
        <topology evidence="1">Multi-pass membrane protein</topology>
    </subcellularLocation>
</comment>
<evidence type="ECO:0000313" key="14">
    <source>
        <dbReference type="Proteomes" id="UP000056209"/>
    </source>
</evidence>